<dbReference type="GO" id="GO:0016779">
    <property type="term" value="F:nucleotidyltransferase activity"/>
    <property type="evidence" value="ECO:0007669"/>
    <property type="project" value="UniProtKB-KW"/>
</dbReference>
<reference evidence="2 3" key="1">
    <citation type="submission" date="2020-03" db="EMBL/GenBank/DDBJ databases">
        <title>A novel species.</title>
        <authorList>
            <person name="Gao J."/>
        </authorList>
    </citation>
    <scope>NUCLEOTIDE SEQUENCE [LARGE SCALE GENOMIC DNA]</scope>
    <source>
        <strain evidence="2 3">QMT-12</strain>
    </source>
</reference>
<dbReference type="KEGG" id="slia:HA039_09755"/>
<name>A0A6G9H8I3_9ACTN</name>
<accession>A0A6G9H8I3</accession>
<dbReference type="GO" id="GO:0008641">
    <property type="term" value="F:ubiquitin-like modifier activating enzyme activity"/>
    <property type="evidence" value="ECO:0007669"/>
    <property type="project" value="InterPro"/>
</dbReference>
<dbReference type="InterPro" id="IPR000594">
    <property type="entry name" value="ThiF_NAD_FAD-bd"/>
</dbReference>
<dbReference type="InterPro" id="IPR035985">
    <property type="entry name" value="Ubiquitin-activating_enz"/>
</dbReference>
<proteinExistence type="predicted"/>
<dbReference type="GO" id="GO:0061504">
    <property type="term" value="P:cyclic threonylcarbamoyladenosine biosynthetic process"/>
    <property type="evidence" value="ECO:0007669"/>
    <property type="project" value="TreeGrafter"/>
</dbReference>
<dbReference type="Gene3D" id="3.40.50.720">
    <property type="entry name" value="NAD(P)-binding Rossmann-like Domain"/>
    <property type="match status" value="1"/>
</dbReference>
<dbReference type="GO" id="GO:0061503">
    <property type="term" value="F:tRNA threonylcarbamoyladenosine dehydratase"/>
    <property type="evidence" value="ECO:0007669"/>
    <property type="project" value="TreeGrafter"/>
</dbReference>
<evidence type="ECO:0000313" key="2">
    <source>
        <dbReference type="EMBL" id="QIQ06800.1"/>
    </source>
</evidence>
<dbReference type="PANTHER" id="PTHR43267">
    <property type="entry name" value="TRNA THREONYLCARBAMOYLADENOSINE DEHYDRATASE"/>
    <property type="match status" value="1"/>
</dbReference>
<dbReference type="Proteomes" id="UP000501179">
    <property type="component" value="Chromosome"/>
</dbReference>
<dbReference type="SUPFAM" id="SSF69572">
    <property type="entry name" value="Activating enzymes of the ubiquitin-like proteins"/>
    <property type="match status" value="1"/>
</dbReference>
<keyword evidence="2" id="KW-0548">Nucleotidyltransferase</keyword>
<dbReference type="Pfam" id="PF00899">
    <property type="entry name" value="ThiF"/>
    <property type="match status" value="1"/>
</dbReference>
<keyword evidence="3" id="KW-1185">Reference proteome</keyword>
<sequence>MSPDEFYAELTTRNRGVVSAAEQDALRTSTVLVAGCGSIGGAAVEPLVRLGARNFLLADPGEYEVNNLNRQSATAADTDRNKALVASERILGINPHAKTAVFTQGVGEDTIEQLTADCQVIVDGIDVTTMSGWRAKHLLHRTAVARKLPLVTGWDIAGAQYVRCYDYRTVRKPFDGAISQSDIEELTSWQLLLKAIPLRYVPVEMLTEVKDNLGRPDYSFPQVTYVALTFGAITSHMVVKLLAGEQVRPEVYIDVHQEIRSNWGQLATRLRWVGELASLAPKLLKLSRGAQA</sequence>
<feature type="domain" description="THIF-type NAD/FAD binding fold" evidence="1">
    <location>
        <begin position="14"/>
        <end position="153"/>
    </location>
</feature>
<dbReference type="InterPro" id="IPR045886">
    <property type="entry name" value="ThiF/MoeB/HesA"/>
</dbReference>
<dbReference type="EMBL" id="CP050177">
    <property type="protein sequence ID" value="QIQ06800.1"/>
    <property type="molecule type" value="Genomic_DNA"/>
</dbReference>
<protein>
    <submittedName>
        <fullName evidence="2">ThiF family adenylyltransferase</fullName>
    </submittedName>
</protein>
<organism evidence="2 3">
    <name type="scientific">Streptomyces liangshanensis</name>
    <dbReference type="NCBI Taxonomy" id="2717324"/>
    <lineage>
        <taxon>Bacteria</taxon>
        <taxon>Bacillati</taxon>
        <taxon>Actinomycetota</taxon>
        <taxon>Actinomycetes</taxon>
        <taxon>Kitasatosporales</taxon>
        <taxon>Streptomycetaceae</taxon>
        <taxon>Streptomyces</taxon>
    </lineage>
</organism>
<evidence type="ECO:0000259" key="1">
    <source>
        <dbReference type="Pfam" id="PF00899"/>
    </source>
</evidence>
<dbReference type="AlphaFoldDB" id="A0A6G9H8I3"/>
<dbReference type="PANTHER" id="PTHR43267:SF1">
    <property type="entry name" value="TRNA THREONYLCARBAMOYLADENOSINE DEHYDRATASE"/>
    <property type="match status" value="1"/>
</dbReference>
<evidence type="ECO:0000313" key="3">
    <source>
        <dbReference type="Proteomes" id="UP000501179"/>
    </source>
</evidence>
<gene>
    <name evidence="2" type="ORF">HA039_09755</name>
</gene>
<keyword evidence="2" id="KW-0808">Transferase</keyword>